<organism evidence="2 3">
    <name type="scientific">Rhizobium lusitanum</name>
    <dbReference type="NCBI Taxonomy" id="293958"/>
    <lineage>
        <taxon>Bacteria</taxon>
        <taxon>Pseudomonadati</taxon>
        <taxon>Pseudomonadota</taxon>
        <taxon>Alphaproteobacteria</taxon>
        <taxon>Hyphomicrobiales</taxon>
        <taxon>Rhizobiaceae</taxon>
        <taxon>Rhizobium/Agrobacterium group</taxon>
        <taxon>Rhizobium</taxon>
    </lineage>
</organism>
<dbReference type="NCBIfam" id="TIGR02118">
    <property type="entry name" value="EthD family reductase"/>
    <property type="match status" value="1"/>
</dbReference>
<evidence type="ECO:0000313" key="2">
    <source>
        <dbReference type="EMBL" id="MBB6485871.1"/>
    </source>
</evidence>
<dbReference type="PANTHER" id="PTHR40260:SF2">
    <property type="entry name" value="BLR8190 PROTEIN"/>
    <property type="match status" value="1"/>
</dbReference>
<dbReference type="InterPro" id="IPR007138">
    <property type="entry name" value="ABM_dom"/>
</dbReference>
<reference evidence="2 3" key="1">
    <citation type="submission" date="2020-08" db="EMBL/GenBank/DDBJ databases">
        <title>Genomic Encyclopedia of Type Strains, Phase IV (KMG-V): Genome sequencing to study the core and pangenomes of soil and plant-associated prokaryotes.</title>
        <authorList>
            <person name="Whitman W."/>
        </authorList>
    </citation>
    <scope>NUCLEOTIDE SEQUENCE [LARGE SCALE GENOMIC DNA]</scope>
    <source>
        <strain evidence="2 3">SEMIA 4060</strain>
    </source>
</reference>
<dbReference type="PANTHER" id="PTHR40260">
    <property type="entry name" value="BLR8190 PROTEIN"/>
    <property type="match status" value="1"/>
</dbReference>
<name>A0A7X0MCY3_9HYPH</name>
<dbReference type="Gene3D" id="3.30.70.100">
    <property type="match status" value="2"/>
</dbReference>
<proteinExistence type="predicted"/>
<evidence type="ECO:0000259" key="1">
    <source>
        <dbReference type="PROSITE" id="PS51725"/>
    </source>
</evidence>
<dbReference type="Pfam" id="PF07110">
    <property type="entry name" value="EthD"/>
    <property type="match status" value="1"/>
</dbReference>
<dbReference type="Proteomes" id="UP000565576">
    <property type="component" value="Unassembled WGS sequence"/>
</dbReference>
<dbReference type="PROSITE" id="PS51725">
    <property type="entry name" value="ABM"/>
    <property type="match status" value="1"/>
</dbReference>
<dbReference type="InterPro" id="IPR011008">
    <property type="entry name" value="Dimeric_a/b-barrel"/>
</dbReference>
<sequence length="221" mass="24301">MSDQLVTLINLLRCEPGNQEALIALLQENIETVIRTLPGWRMTRLIAAADGTGVVIQSEWETPAAVAAMREDPRMRAYFPRIAALASLETIMGSAVATMTHERTVESASHGLQVDAGTARMVVIYRTPKDPEAFDRHYFDIHVPLAKKLPGLRSYEISHGPIAVPVGSSDIYRIGTLYFDDLAAIKMAFASPEGQAAAADRRIYAPDDSGVQMYLFDKRPV</sequence>
<feature type="domain" description="ABM" evidence="1">
    <location>
        <begin position="6"/>
        <end position="96"/>
    </location>
</feature>
<dbReference type="InterPro" id="IPR009799">
    <property type="entry name" value="EthD_dom"/>
</dbReference>
<protein>
    <submittedName>
        <fullName evidence="2">Uncharacterized protein (TIGR02118 family)</fullName>
    </submittedName>
</protein>
<comment type="caution">
    <text evidence="2">The sequence shown here is derived from an EMBL/GenBank/DDBJ whole genome shotgun (WGS) entry which is preliminary data.</text>
</comment>
<dbReference type="EMBL" id="JACHBG010000006">
    <property type="protein sequence ID" value="MBB6485871.1"/>
    <property type="molecule type" value="Genomic_DNA"/>
</dbReference>
<evidence type="ECO:0000313" key="3">
    <source>
        <dbReference type="Proteomes" id="UP000565576"/>
    </source>
</evidence>
<dbReference type="Pfam" id="PF03992">
    <property type="entry name" value="ABM"/>
    <property type="match status" value="1"/>
</dbReference>
<accession>A0A7X0MCY3</accession>
<dbReference type="SUPFAM" id="SSF54909">
    <property type="entry name" value="Dimeric alpha+beta barrel"/>
    <property type="match status" value="2"/>
</dbReference>
<dbReference type="GO" id="GO:0016491">
    <property type="term" value="F:oxidoreductase activity"/>
    <property type="evidence" value="ECO:0007669"/>
    <property type="project" value="InterPro"/>
</dbReference>
<gene>
    <name evidence="2" type="ORF">GGD46_003165</name>
</gene>
<dbReference type="AlphaFoldDB" id="A0A7X0MCY3"/>
<dbReference type="RefSeq" id="WP_184705312.1">
    <property type="nucleotide sequence ID" value="NZ_JACHBG010000006.1"/>
</dbReference>